<gene>
    <name evidence="1" type="ORF">DESME_10240</name>
</gene>
<name>W0E918_9FIRM</name>
<keyword evidence="2" id="KW-1185">Reference proteome</keyword>
<organism evidence="1 2">
    <name type="scientific">Desulfitobacterium metallireducens DSM 15288</name>
    <dbReference type="NCBI Taxonomy" id="871968"/>
    <lineage>
        <taxon>Bacteria</taxon>
        <taxon>Bacillati</taxon>
        <taxon>Bacillota</taxon>
        <taxon>Clostridia</taxon>
        <taxon>Eubacteriales</taxon>
        <taxon>Desulfitobacteriaceae</taxon>
        <taxon>Desulfitobacterium</taxon>
    </lineage>
</organism>
<proteinExistence type="predicted"/>
<dbReference type="RefSeq" id="WP_006716106.1">
    <property type="nucleotide sequence ID" value="NZ_CP007032.1"/>
</dbReference>
<evidence type="ECO:0000313" key="2">
    <source>
        <dbReference type="Proteomes" id="UP000010847"/>
    </source>
</evidence>
<sequence length="125" mass="14971">MSLELENKEKMIKTCQAILDSCEKPFVWEEADTSEIKDYRKPFNLLFPQQQIESELYTLLEKFSNSKYLYDQITATCTLDAEWFETGTYGLDRNENMYFKRYILKPEYVAQLKSYFINRINELQG</sequence>
<reference evidence="1 2" key="1">
    <citation type="submission" date="2013-12" db="EMBL/GenBank/DDBJ databases">
        <authorList>
            <consortium name="DOE Joint Genome Institute"/>
            <person name="Smidt H."/>
            <person name="Huntemann M."/>
            <person name="Han J."/>
            <person name="Chen A."/>
            <person name="Kyrpides N."/>
            <person name="Mavromatis K."/>
            <person name="Markowitz V."/>
            <person name="Palaniappan K."/>
            <person name="Ivanova N."/>
            <person name="Schaumberg A."/>
            <person name="Pati A."/>
            <person name="Liolios K."/>
            <person name="Nordberg H.P."/>
            <person name="Cantor M.N."/>
            <person name="Hua S.X."/>
            <person name="Woyke T."/>
        </authorList>
    </citation>
    <scope>NUCLEOTIDE SEQUENCE [LARGE SCALE GENOMIC DNA]</scope>
    <source>
        <strain evidence="2">DSM 15288</strain>
    </source>
</reference>
<dbReference type="KEGG" id="dmt:DESME_10240"/>
<accession>W0E918</accession>
<dbReference type="HOGENOM" id="CLU_1966990_0_0_9"/>
<dbReference type="OrthoDB" id="1797401at2"/>
<evidence type="ECO:0000313" key="1">
    <source>
        <dbReference type="EMBL" id="AHF07365.1"/>
    </source>
</evidence>
<dbReference type="AlphaFoldDB" id="W0E918"/>
<dbReference type="eggNOG" id="ENOG50341T3">
    <property type="taxonomic scope" value="Bacteria"/>
</dbReference>
<dbReference type="STRING" id="871968.DESME_10240"/>
<protein>
    <submittedName>
        <fullName evidence="1">Nitrite reductase</fullName>
    </submittedName>
</protein>
<dbReference type="Proteomes" id="UP000010847">
    <property type="component" value="Chromosome"/>
</dbReference>
<dbReference type="EMBL" id="CP007032">
    <property type="protein sequence ID" value="AHF07365.1"/>
    <property type="molecule type" value="Genomic_DNA"/>
</dbReference>